<dbReference type="Proteomes" id="UP000199183">
    <property type="component" value="Unassembled WGS sequence"/>
</dbReference>
<dbReference type="Gene3D" id="2.120.10.30">
    <property type="entry name" value="TolB, C-terminal domain"/>
    <property type="match status" value="1"/>
</dbReference>
<gene>
    <name evidence="6" type="ORF">SAMN04489806_1272</name>
</gene>
<keyword evidence="4" id="KW-0479">Metal-binding</keyword>
<comment type="cofactor">
    <cofactor evidence="4">
        <name>Zn(2+)</name>
        <dbReference type="ChEBI" id="CHEBI:29105"/>
    </cofactor>
    <text evidence="4">Binds 1 divalent metal cation per subunit.</text>
</comment>
<name>A0A1H4KR83_9MICO</name>
<dbReference type="STRING" id="640635.SAMN04489806_1272"/>
<keyword evidence="4" id="KW-0862">Zinc</keyword>
<organism evidence="6 7">
    <name type="scientific">Paramicrobacterium humi</name>
    <dbReference type="NCBI Taxonomy" id="640635"/>
    <lineage>
        <taxon>Bacteria</taxon>
        <taxon>Bacillati</taxon>
        <taxon>Actinomycetota</taxon>
        <taxon>Actinomycetes</taxon>
        <taxon>Micrococcales</taxon>
        <taxon>Microbacteriaceae</taxon>
        <taxon>Paramicrobacterium</taxon>
    </lineage>
</organism>
<dbReference type="PANTHER" id="PTHR47572:SF4">
    <property type="entry name" value="LACTONASE DRP35"/>
    <property type="match status" value="1"/>
</dbReference>
<evidence type="ECO:0000256" key="2">
    <source>
        <dbReference type="ARBA" id="ARBA00022801"/>
    </source>
</evidence>
<comment type="similarity">
    <text evidence="1">Belongs to the SMP-30/CGR1 family.</text>
</comment>
<feature type="binding site" evidence="4">
    <location>
        <position position="176"/>
    </location>
    <ligand>
        <name>a divalent metal cation</name>
        <dbReference type="ChEBI" id="CHEBI:60240"/>
    </ligand>
</feature>
<dbReference type="InterPro" id="IPR011042">
    <property type="entry name" value="6-blade_b-propeller_TolB-like"/>
</dbReference>
<evidence type="ECO:0000313" key="6">
    <source>
        <dbReference type="EMBL" id="SEB60903.1"/>
    </source>
</evidence>
<sequence length="304" mass="33176">MTDRVNDPSAASDLIAEGAELERLWTGAIWSEGPVWLPALGVLRWSDIPNSRILEFDASTGQTRVHRDDVEFTNGRTLDLNGDVVQCSHGRRAIEREVDGVPRTVVDRFGEARLNSPNDVVVRSDGSIWFTDPPYGIIQPNEGHPGEREYGGCFVFRFDEATGELTPVVTDMQMPNGLAFSPDERVLYVSDTSASHAADGMHEIRAYDVTGDGCCENGRVFAEVEAGLPDGFRVDEAGRIWTSTRDGVLVFEPDGALVTSIAVPEVVSNVAFGGADGHDLYITGTTSLYRIRTTARSCVPWLRG</sequence>
<dbReference type="AlphaFoldDB" id="A0A1H4KR83"/>
<dbReference type="InterPro" id="IPR005511">
    <property type="entry name" value="SMP-30"/>
</dbReference>
<evidence type="ECO:0000256" key="4">
    <source>
        <dbReference type="PIRSR" id="PIRSR605511-2"/>
    </source>
</evidence>
<feature type="binding site" evidence="4">
    <location>
        <position position="118"/>
    </location>
    <ligand>
        <name>substrate</name>
    </ligand>
</feature>
<evidence type="ECO:0000313" key="7">
    <source>
        <dbReference type="Proteomes" id="UP000199183"/>
    </source>
</evidence>
<feature type="binding site" evidence="4">
    <location>
        <position position="32"/>
    </location>
    <ligand>
        <name>a divalent metal cation</name>
        <dbReference type="ChEBI" id="CHEBI:60240"/>
    </ligand>
</feature>
<dbReference type="EMBL" id="FNRY01000001">
    <property type="protein sequence ID" value="SEB60903.1"/>
    <property type="molecule type" value="Genomic_DNA"/>
</dbReference>
<dbReference type="PRINTS" id="PR01790">
    <property type="entry name" value="SMP30FAMILY"/>
</dbReference>
<proteinExistence type="inferred from homology"/>
<evidence type="ECO:0000259" key="5">
    <source>
        <dbReference type="Pfam" id="PF08450"/>
    </source>
</evidence>
<keyword evidence="7" id="KW-1185">Reference proteome</keyword>
<accession>A0A1H4KR83</accession>
<dbReference type="GO" id="GO:0016787">
    <property type="term" value="F:hydrolase activity"/>
    <property type="evidence" value="ECO:0007669"/>
    <property type="project" value="UniProtKB-KW"/>
</dbReference>
<keyword evidence="2" id="KW-0378">Hydrolase</keyword>
<dbReference type="InterPro" id="IPR051262">
    <property type="entry name" value="SMP-30/CGR1_Lactonase"/>
</dbReference>
<dbReference type="GO" id="GO:0046872">
    <property type="term" value="F:metal ion binding"/>
    <property type="evidence" value="ECO:0007669"/>
    <property type="project" value="UniProtKB-KW"/>
</dbReference>
<evidence type="ECO:0000256" key="1">
    <source>
        <dbReference type="ARBA" id="ARBA00008853"/>
    </source>
</evidence>
<reference evidence="6 7" key="1">
    <citation type="submission" date="2016-10" db="EMBL/GenBank/DDBJ databases">
        <authorList>
            <person name="de Groot N.N."/>
        </authorList>
    </citation>
    <scope>NUCLEOTIDE SEQUENCE [LARGE SCALE GENOMIC DNA]</scope>
    <source>
        <strain evidence="6 7">DSM 21799</strain>
    </source>
</reference>
<dbReference type="SUPFAM" id="SSF63829">
    <property type="entry name" value="Calcium-dependent phosphotriesterase"/>
    <property type="match status" value="1"/>
</dbReference>
<feature type="binding site" evidence="4">
    <location>
        <position position="230"/>
    </location>
    <ligand>
        <name>a divalent metal cation</name>
        <dbReference type="ChEBI" id="CHEBI:60240"/>
    </ligand>
</feature>
<feature type="active site" description="Proton donor/acceptor" evidence="3">
    <location>
        <position position="230"/>
    </location>
</feature>
<dbReference type="InterPro" id="IPR013658">
    <property type="entry name" value="SGL"/>
</dbReference>
<feature type="domain" description="SMP-30/Gluconolactonase/LRE-like region" evidence="5">
    <location>
        <begin position="30"/>
        <end position="284"/>
    </location>
</feature>
<dbReference type="PANTHER" id="PTHR47572">
    <property type="entry name" value="LIPOPROTEIN-RELATED"/>
    <property type="match status" value="1"/>
</dbReference>
<protein>
    <submittedName>
        <fullName evidence="6">Gluconolactonase</fullName>
    </submittedName>
</protein>
<evidence type="ECO:0000256" key="3">
    <source>
        <dbReference type="PIRSR" id="PIRSR605511-1"/>
    </source>
</evidence>
<dbReference type="Pfam" id="PF08450">
    <property type="entry name" value="SGL"/>
    <property type="match status" value="1"/>
</dbReference>